<comment type="caution">
    <text evidence="2">The sequence shown here is derived from an EMBL/GenBank/DDBJ whole genome shotgun (WGS) entry which is preliminary data.</text>
</comment>
<dbReference type="InterPro" id="IPR011856">
    <property type="entry name" value="tRNA_endonuc-like_dom_sf"/>
</dbReference>
<dbReference type="InterPro" id="IPR007560">
    <property type="entry name" value="Restrct_endonuc_IV_Mrr"/>
</dbReference>
<dbReference type="GO" id="GO:0004519">
    <property type="term" value="F:endonuclease activity"/>
    <property type="evidence" value="ECO:0007669"/>
    <property type="project" value="InterPro"/>
</dbReference>
<dbReference type="Proteomes" id="UP000789759">
    <property type="component" value="Unassembled WGS sequence"/>
</dbReference>
<evidence type="ECO:0000259" key="1">
    <source>
        <dbReference type="Pfam" id="PF04471"/>
    </source>
</evidence>
<accession>A0A9N9PC79</accession>
<gene>
    <name evidence="2" type="ORF">CPELLU_LOCUS17869</name>
</gene>
<evidence type="ECO:0000313" key="2">
    <source>
        <dbReference type="EMBL" id="CAG8803107.1"/>
    </source>
</evidence>
<feature type="non-terminal residue" evidence="2">
    <location>
        <position position="1"/>
    </location>
</feature>
<dbReference type="GO" id="GO:0003677">
    <property type="term" value="F:DNA binding"/>
    <property type="evidence" value="ECO:0007669"/>
    <property type="project" value="InterPro"/>
</dbReference>
<dbReference type="GO" id="GO:0009307">
    <property type="term" value="P:DNA restriction-modification system"/>
    <property type="evidence" value="ECO:0007669"/>
    <property type="project" value="InterPro"/>
</dbReference>
<dbReference type="Pfam" id="PF04471">
    <property type="entry name" value="Mrr_cat"/>
    <property type="match status" value="1"/>
</dbReference>
<name>A0A9N9PC79_9GLOM</name>
<protein>
    <submittedName>
        <fullName evidence="2">6480_t:CDS:1</fullName>
    </submittedName>
</protein>
<organism evidence="2 3">
    <name type="scientific">Cetraspora pellucida</name>
    <dbReference type="NCBI Taxonomy" id="1433469"/>
    <lineage>
        <taxon>Eukaryota</taxon>
        <taxon>Fungi</taxon>
        <taxon>Fungi incertae sedis</taxon>
        <taxon>Mucoromycota</taxon>
        <taxon>Glomeromycotina</taxon>
        <taxon>Glomeromycetes</taxon>
        <taxon>Diversisporales</taxon>
        <taxon>Gigasporaceae</taxon>
        <taxon>Cetraspora</taxon>
    </lineage>
</organism>
<dbReference type="AlphaFoldDB" id="A0A9N9PC79"/>
<feature type="domain" description="Restriction endonuclease type IV Mrr" evidence="1">
    <location>
        <begin position="4"/>
        <end position="85"/>
    </location>
</feature>
<dbReference type="EMBL" id="CAJVQA010032380">
    <property type="protein sequence ID" value="CAG8803107.1"/>
    <property type="molecule type" value="Genomic_DNA"/>
</dbReference>
<dbReference type="Gene3D" id="3.40.1350.10">
    <property type="match status" value="1"/>
</dbReference>
<keyword evidence="3" id="KW-1185">Reference proteome</keyword>
<proteinExistence type="predicted"/>
<evidence type="ECO:0000313" key="3">
    <source>
        <dbReference type="Proteomes" id="UP000789759"/>
    </source>
</evidence>
<dbReference type="OrthoDB" id="2398383at2759"/>
<sequence length="86" mass="9830">LLRGDGSIDMFSNHNHYLLLFQCKDLTNKVEVDFIQDFESVVSRFDKQTTIRIYITSAKDGYSSSAIGKAESSEYHLLLINIHDLC</sequence>
<reference evidence="2" key="1">
    <citation type="submission" date="2021-06" db="EMBL/GenBank/DDBJ databases">
        <authorList>
            <person name="Kallberg Y."/>
            <person name="Tangrot J."/>
            <person name="Rosling A."/>
        </authorList>
    </citation>
    <scope>NUCLEOTIDE SEQUENCE</scope>
    <source>
        <strain evidence="2">FL966</strain>
    </source>
</reference>